<evidence type="ECO:0000313" key="4">
    <source>
        <dbReference type="Proteomes" id="UP000257109"/>
    </source>
</evidence>
<dbReference type="Pfam" id="PF00226">
    <property type="entry name" value="DnaJ"/>
    <property type="match status" value="1"/>
</dbReference>
<feature type="compositionally biased region" description="Basic and acidic residues" evidence="1">
    <location>
        <begin position="337"/>
        <end position="352"/>
    </location>
</feature>
<gene>
    <name evidence="3" type="primary">DNAJB12</name>
    <name evidence="3" type="ORF">CR513_40527</name>
</gene>
<comment type="caution">
    <text evidence="3">The sequence shown here is derived from an EMBL/GenBank/DDBJ whole genome shotgun (WGS) entry which is preliminary data.</text>
</comment>
<dbReference type="InterPro" id="IPR024593">
    <property type="entry name" value="DUF3444"/>
</dbReference>
<feature type="region of interest" description="Disordered" evidence="1">
    <location>
        <begin position="279"/>
        <end position="469"/>
    </location>
</feature>
<dbReference type="OrthoDB" id="10250354at2759"/>
<evidence type="ECO:0000256" key="1">
    <source>
        <dbReference type="SAM" id="MobiDB-lite"/>
    </source>
</evidence>
<feature type="region of interest" description="Disordered" evidence="1">
    <location>
        <begin position="223"/>
        <end position="262"/>
    </location>
</feature>
<dbReference type="Pfam" id="PF11926">
    <property type="entry name" value="DUF3444"/>
    <property type="match status" value="2"/>
</dbReference>
<feature type="non-terminal residue" evidence="3">
    <location>
        <position position="1"/>
    </location>
</feature>
<feature type="compositionally biased region" description="Polar residues" evidence="1">
    <location>
        <begin position="298"/>
        <end position="315"/>
    </location>
</feature>
<dbReference type="Gene3D" id="1.10.287.110">
    <property type="entry name" value="DnaJ domain"/>
    <property type="match status" value="1"/>
</dbReference>
<feature type="compositionally biased region" description="Polar residues" evidence="1">
    <location>
        <begin position="233"/>
        <end position="255"/>
    </location>
</feature>
<feature type="compositionally biased region" description="Polar residues" evidence="1">
    <location>
        <begin position="760"/>
        <end position="770"/>
    </location>
</feature>
<evidence type="ECO:0000313" key="3">
    <source>
        <dbReference type="EMBL" id="RDX79090.1"/>
    </source>
</evidence>
<dbReference type="PRINTS" id="PR00625">
    <property type="entry name" value="JDOMAIN"/>
</dbReference>
<keyword evidence="4" id="KW-1185">Reference proteome</keyword>
<feature type="compositionally biased region" description="Polar residues" evidence="1">
    <location>
        <begin position="399"/>
        <end position="409"/>
    </location>
</feature>
<dbReference type="PROSITE" id="PS50076">
    <property type="entry name" value="DNAJ_2"/>
    <property type="match status" value="1"/>
</dbReference>
<dbReference type="SMART" id="SM00271">
    <property type="entry name" value="DnaJ"/>
    <property type="match status" value="1"/>
</dbReference>
<dbReference type="PANTHER" id="PTHR45089:SF42">
    <property type="entry name" value="J DOMAIN-CONTAINING PROTEIN"/>
    <property type="match status" value="1"/>
</dbReference>
<dbReference type="CDD" id="cd06257">
    <property type="entry name" value="DnaJ"/>
    <property type="match status" value="1"/>
</dbReference>
<dbReference type="PANTHER" id="PTHR45089">
    <property type="entry name" value="DNAJ HEAT SHOCK AMINO-TERMINAL DOMAIN PROTEIN-RELATED"/>
    <property type="match status" value="1"/>
</dbReference>
<proteinExistence type="predicted"/>
<dbReference type="SUPFAM" id="SSF46565">
    <property type="entry name" value="Chaperone J-domain"/>
    <property type="match status" value="1"/>
</dbReference>
<dbReference type="EMBL" id="QJKJ01008640">
    <property type="protein sequence ID" value="RDX79090.1"/>
    <property type="molecule type" value="Genomic_DNA"/>
</dbReference>
<dbReference type="AlphaFoldDB" id="A0A371FLM4"/>
<feature type="compositionally biased region" description="Basic and acidic residues" evidence="1">
    <location>
        <begin position="820"/>
        <end position="833"/>
    </location>
</feature>
<dbReference type="STRING" id="157652.A0A371FLM4"/>
<organism evidence="3 4">
    <name type="scientific">Mucuna pruriens</name>
    <name type="common">Velvet bean</name>
    <name type="synonym">Dolichos pruriens</name>
    <dbReference type="NCBI Taxonomy" id="157652"/>
    <lineage>
        <taxon>Eukaryota</taxon>
        <taxon>Viridiplantae</taxon>
        <taxon>Streptophyta</taxon>
        <taxon>Embryophyta</taxon>
        <taxon>Tracheophyta</taxon>
        <taxon>Spermatophyta</taxon>
        <taxon>Magnoliopsida</taxon>
        <taxon>eudicotyledons</taxon>
        <taxon>Gunneridae</taxon>
        <taxon>Pentapetalae</taxon>
        <taxon>rosids</taxon>
        <taxon>fabids</taxon>
        <taxon>Fabales</taxon>
        <taxon>Fabaceae</taxon>
        <taxon>Papilionoideae</taxon>
        <taxon>50 kb inversion clade</taxon>
        <taxon>NPAAA clade</taxon>
        <taxon>indigoferoid/millettioid clade</taxon>
        <taxon>Phaseoleae</taxon>
        <taxon>Mucuna</taxon>
    </lineage>
</organism>
<name>A0A371FLM4_MUCPR</name>
<evidence type="ECO:0000259" key="2">
    <source>
        <dbReference type="PROSITE" id="PS50076"/>
    </source>
</evidence>
<reference evidence="3" key="1">
    <citation type="submission" date="2018-05" db="EMBL/GenBank/DDBJ databases">
        <title>Draft genome of Mucuna pruriens seed.</title>
        <authorList>
            <person name="Nnadi N.E."/>
            <person name="Vos R."/>
            <person name="Hasami M.H."/>
            <person name="Devisetty U.K."/>
            <person name="Aguiy J.C."/>
        </authorList>
    </citation>
    <scope>NUCLEOTIDE SEQUENCE [LARGE SCALE GENOMIC DNA]</scope>
    <source>
        <strain evidence="3">JCA_2017</strain>
    </source>
</reference>
<feature type="region of interest" description="Disordered" evidence="1">
    <location>
        <begin position="712"/>
        <end position="856"/>
    </location>
</feature>
<dbReference type="InterPro" id="IPR036869">
    <property type="entry name" value="J_dom_sf"/>
</dbReference>
<dbReference type="Proteomes" id="UP000257109">
    <property type="component" value="Unassembled WGS sequence"/>
</dbReference>
<feature type="domain" description="J" evidence="2">
    <location>
        <begin position="67"/>
        <end position="131"/>
    </location>
</feature>
<accession>A0A371FLM4</accession>
<dbReference type="InterPro" id="IPR001623">
    <property type="entry name" value="DnaJ_domain"/>
</dbReference>
<feature type="compositionally biased region" description="Basic and acidic residues" evidence="1">
    <location>
        <begin position="432"/>
        <end position="462"/>
    </location>
</feature>
<sequence>MECNKDEAQRAKQIAENKMQAGDFEGALKFATKAQRLFPEIQNIVQIFAVCEVHCAAQKKHSGSDMDWYGILQTHRLADEATIKKQYRKLALLLHPDKNKSAGAEAAFKLIGEANRVLSDQMKRTSYDSRFGVSVGNTAPKVPPRYPNGNSFGTKCDGTARNHQNSFYSQSHGWNAYHRVENQTFWTCCPHCNTRYQYYKTILNHTIRCQQCSKSFTAHDMGNNNAPPGYWSAFNNQKEPPQQASPKEASKSNGGKSCGREQEGVSMSKCTAGVGAYSKAAKSRDGQATAGVKKAGVGTSNPTNSKVKESLTSTKVGCKRARQSTSDDDNKAGNGKGMKDTKVRENRVDPHRRSSRSKQHVSYTQTDKDGDFGSSSKRPRHHESVTTTEVEKREVPTTGGLSRKNNPASFTAGVGGQNGEVRNKASAPPEETVLRNKTKVEQTNVQRKEASNSDLNDSKSKADNCSPLKSNLSPNSEICCPDPDFSDFERDKAEDCFAVNQFWAIFDNTDSMPRFYALVKKVYSPFKLQITWLEPDSDDQGEIDWHKAGLPVACGKFKLGHSQRTTDRFMFSHQMHCIKGSETGTYLVYPKKGETWAIFRHWDIGWSSNPEKQSEYQFEYVEVLSDFDENVGIKVTYLGQLKGFVSLFQQTVLNGISLFCIPPNELYRFSHRIPSYKMTGAEREDVPRGSFELDPAGLPNSLFEVGDPDVVKMDGVNSSHHEQTMSNDSIHKAKLRESNDAERVSQILRRSPRSSHKSMDNGQASTSQYTVRKDDESIGYRDYSPPEGNPVASQTNERKVKTSQKRKKNNYGETLKSRKSPRDLSKKSAKGDAGEWTTGKMTHNHSNDSKNVKDNNIPQSVGAPCYGFKKEKSEEMFQCGQIWAIYGDRDNMPNTYAQIKKIELTPNFRLQVSALEPCSPPNDIKRTISCGTFKVKKAKLQILSLSAFCHQLKVEPMVNNIYEIYPRKGEIWALYKDPNYEQTSSNQGRGECHIVEVLSDSDKSIQVVVLMPHSNSQTIFKAPRIQRSRTGVIEILREEVGRFSHQIPAFQHSGEDNVHLRGCWELDPSSVPGSFVPFYYATQLARRKKSMEIPMTGRNGNYAENVVMEWKEKKPPHLLSVW</sequence>
<feature type="compositionally biased region" description="Basic and acidic residues" evidence="1">
    <location>
        <begin position="719"/>
        <end position="743"/>
    </location>
</feature>
<protein>
    <submittedName>
        <fullName evidence="3">DnaJ-like subfamily B member 12</fullName>
    </submittedName>
</protein>